<dbReference type="AlphaFoldDB" id="A0A8H3EL70"/>
<accession>A0A8H3EL70</accession>
<evidence type="ECO:0000313" key="1">
    <source>
        <dbReference type="EMBL" id="CAF9907398.1"/>
    </source>
</evidence>
<comment type="caution">
    <text evidence="1">The sequence shown here is derived from an EMBL/GenBank/DDBJ whole genome shotgun (WGS) entry which is preliminary data.</text>
</comment>
<proteinExistence type="predicted"/>
<gene>
    <name evidence="1" type="ORF">ALECFALPRED_003318</name>
</gene>
<dbReference type="EMBL" id="CAJPDR010000021">
    <property type="protein sequence ID" value="CAF9907398.1"/>
    <property type="molecule type" value="Genomic_DNA"/>
</dbReference>
<name>A0A8H3EL70_9LECA</name>
<keyword evidence="2" id="KW-1185">Reference proteome</keyword>
<protein>
    <submittedName>
        <fullName evidence="1">Uncharacterized protein</fullName>
    </submittedName>
</protein>
<dbReference type="Proteomes" id="UP000664203">
    <property type="component" value="Unassembled WGS sequence"/>
</dbReference>
<reference evidence="1" key="1">
    <citation type="submission" date="2021-03" db="EMBL/GenBank/DDBJ databases">
        <authorList>
            <person name="Tagirdzhanova G."/>
        </authorList>
    </citation>
    <scope>NUCLEOTIDE SEQUENCE</scope>
</reference>
<sequence>MSPLFGPISQMITTRGRRTRQPILTIRYGHGDVAYQFEPEPMWNETETKVYGRTGLPEALGWIMEGTNSDNTPLQSSDMRVRGMTNLTLTAINTGKTM</sequence>
<evidence type="ECO:0000313" key="2">
    <source>
        <dbReference type="Proteomes" id="UP000664203"/>
    </source>
</evidence>
<organism evidence="1 2">
    <name type="scientific">Alectoria fallacina</name>
    <dbReference type="NCBI Taxonomy" id="1903189"/>
    <lineage>
        <taxon>Eukaryota</taxon>
        <taxon>Fungi</taxon>
        <taxon>Dikarya</taxon>
        <taxon>Ascomycota</taxon>
        <taxon>Pezizomycotina</taxon>
        <taxon>Lecanoromycetes</taxon>
        <taxon>OSLEUM clade</taxon>
        <taxon>Lecanoromycetidae</taxon>
        <taxon>Lecanorales</taxon>
        <taxon>Lecanorineae</taxon>
        <taxon>Parmeliaceae</taxon>
        <taxon>Alectoria</taxon>
    </lineage>
</organism>